<evidence type="ECO:0000256" key="2">
    <source>
        <dbReference type="SAM" id="MobiDB-lite"/>
    </source>
</evidence>
<evidence type="ECO:0000259" key="3">
    <source>
        <dbReference type="PROSITE" id="PS50943"/>
    </source>
</evidence>
<dbReference type="InterPro" id="IPR010982">
    <property type="entry name" value="Lambda_DNA-bd_dom_sf"/>
</dbReference>
<feature type="region of interest" description="Disordered" evidence="2">
    <location>
        <begin position="1"/>
        <end position="27"/>
    </location>
</feature>
<dbReference type="RefSeq" id="WP_358292697.1">
    <property type="nucleotide sequence ID" value="NZ_JBEYGJ010000068.1"/>
</dbReference>
<accession>A0ABW6LRF4</accession>
<dbReference type="Pfam" id="PF13560">
    <property type="entry name" value="HTH_31"/>
    <property type="match status" value="1"/>
</dbReference>
<dbReference type="CDD" id="cd00093">
    <property type="entry name" value="HTH_XRE"/>
    <property type="match status" value="1"/>
</dbReference>
<keyword evidence="5" id="KW-1185">Reference proteome</keyword>
<dbReference type="EMBL" id="JBIAFP010000044">
    <property type="protein sequence ID" value="MFE9230987.1"/>
    <property type="molecule type" value="Genomic_DNA"/>
</dbReference>
<feature type="domain" description="HTH cro/C1-type" evidence="3">
    <location>
        <begin position="39"/>
        <end position="94"/>
    </location>
</feature>
<evidence type="ECO:0000313" key="4">
    <source>
        <dbReference type="EMBL" id="MFE9230987.1"/>
    </source>
</evidence>
<dbReference type="SMART" id="SM00530">
    <property type="entry name" value="HTH_XRE"/>
    <property type="match status" value="1"/>
</dbReference>
<dbReference type="SUPFAM" id="SSF47413">
    <property type="entry name" value="lambda repressor-like DNA-binding domains"/>
    <property type="match status" value="1"/>
</dbReference>
<name>A0ABW6LRF4_9ACTN</name>
<comment type="caution">
    <text evidence="4">The sequence shown here is derived from an EMBL/GenBank/DDBJ whole genome shotgun (WGS) entry which is preliminary data.</text>
</comment>
<keyword evidence="1" id="KW-0175">Coiled coil</keyword>
<dbReference type="Proteomes" id="UP001601288">
    <property type="component" value="Unassembled WGS sequence"/>
</dbReference>
<protein>
    <submittedName>
        <fullName evidence="4">Helix-turn-helix domain-containing protein</fullName>
    </submittedName>
</protein>
<feature type="coiled-coil region" evidence="1">
    <location>
        <begin position="123"/>
        <end position="225"/>
    </location>
</feature>
<dbReference type="InterPro" id="IPR001387">
    <property type="entry name" value="Cro/C1-type_HTH"/>
</dbReference>
<dbReference type="PROSITE" id="PS50943">
    <property type="entry name" value="HTH_CROC1"/>
    <property type="match status" value="1"/>
</dbReference>
<proteinExistence type="predicted"/>
<dbReference type="Gene3D" id="1.10.260.40">
    <property type="entry name" value="lambda repressor-like DNA-binding domains"/>
    <property type="match status" value="1"/>
</dbReference>
<evidence type="ECO:0000256" key="1">
    <source>
        <dbReference type="SAM" id="Coils"/>
    </source>
</evidence>
<gene>
    <name evidence="4" type="ORF">ACFYM3_41735</name>
</gene>
<reference evidence="4 5" key="1">
    <citation type="submission" date="2024-10" db="EMBL/GenBank/DDBJ databases">
        <title>The Natural Products Discovery Center: Release of the First 8490 Sequenced Strains for Exploring Actinobacteria Biosynthetic Diversity.</title>
        <authorList>
            <person name="Kalkreuter E."/>
            <person name="Kautsar S.A."/>
            <person name="Yang D."/>
            <person name="Bader C.D."/>
            <person name="Teijaro C.N."/>
            <person name="Fluegel L."/>
            <person name="Davis C.M."/>
            <person name="Simpson J.R."/>
            <person name="Lauterbach L."/>
            <person name="Steele A.D."/>
            <person name="Gui C."/>
            <person name="Meng S."/>
            <person name="Li G."/>
            <person name="Viehrig K."/>
            <person name="Ye F."/>
            <person name="Su P."/>
            <person name="Kiefer A.F."/>
            <person name="Nichols A."/>
            <person name="Cepeda A.J."/>
            <person name="Yan W."/>
            <person name="Fan B."/>
            <person name="Jiang Y."/>
            <person name="Adhikari A."/>
            <person name="Zheng C.-J."/>
            <person name="Schuster L."/>
            <person name="Cowan T.M."/>
            <person name="Smanski M.J."/>
            <person name="Chevrette M.G."/>
            <person name="De Carvalho L.P.S."/>
            <person name="Shen B."/>
        </authorList>
    </citation>
    <scope>NUCLEOTIDE SEQUENCE [LARGE SCALE GENOMIC DNA]</scope>
    <source>
        <strain evidence="4 5">NPDC007066</strain>
    </source>
</reference>
<evidence type="ECO:0000313" key="5">
    <source>
        <dbReference type="Proteomes" id="UP001601288"/>
    </source>
</evidence>
<sequence>MTEEQAKRTAVPMPRGQLPPLSPLRDDLGDEQRAFAEHLRALRERSGMTSSDLAAALGVDATRLSRYLSGEDLPQPQLLTRLHQLLASRNAEYSVDEEARESRALLYAAARSKSLLSARAYEIAELQEKLHEQQAETARSLATLQAEIQDERDHRRRAEQEIARLRQAGVADRDERIRQLEAERDSALHRVAELEDLVSQTGALLQLQQRDAQHAEEMAAETQRALDQWEHGVKLPEQRQRFDPTRLNAEEIVEKLDHLRDADRDEEADGLLAGVAEGHDPAVVARLQGALEDAGRRADVAKLLEAVALNCSGPHLRRLALTVDGPGDHHGTGDFQISVPPAPLGDSLLPIVGRLSPVDTVLRLAVAFAQRSESRQLEALAFFAAARPKEDRQALRDAGLPVAQWHMERQAWRRPMLHLRDCEAVMSNHDEQWLTTTMGMTKREAEKHGIKYRVRRCPQCHPYLALDAKIRLGEVVIDG</sequence>
<organism evidence="4 5">
    <name type="scientific">Streptomyces massasporeus</name>
    <dbReference type="NCBI Taxonomy" id="67324"/>
    <lineage>
        <taxon>Bacteria</taxon>
        <taxon>Bacillati</taxon>
        <taxon>Actinomycetota</taxon>
        <taxon>Actinomycetes</taxon>
        <taxon>Kitasatosporales</taxon>
        <taxon>Streptomycetaceae</taxon>
        <taxon>Streptomyces</taxon>
    </lineage>
</organism>